<protein>
    <submittedName>
        <fullName evidence="2">Uncharacterized protein</fullName>
    </submittedName>
</protein>
<comment type="caution">
    <text evidence="2">The sequence shown here is derived from an EMBL/GenBank/DDBJ whole genome shotgun (WGS) entry which is preliminary data.</text>
</comment>
<dbReference type="Proteomes" id="UP000193922">
    <property type="component" value="Unassembled WGS sequence"/>
</dbReference>
<evidence type="ECO:0000313" key="2">
    <source>
        <dbReference type="EMBL" id="ORX70243.1"/>
    </source>
</evidence>
<keyword evidence="3" id="KW-1185">Reference proteome</keyword>
<gene>
    <name evidence="2" type="ORF">DL89DRAFT_154512</name>
</gene>
<organism evidence="2 3">
    <name type="scientific">Linderina pennispora</name>
    <dbReference type="NCBI Taxonomy" id="61395"/>
    <lineage>
        <taxon>Eukaryota</taxon>
        <taxon>Fungi</taxon>
        <taxon>Fungi incertae sedis</taxon>
        <taxon>Zoopagomycota</taxon>
        <taxon>Kickxellomycotina</taxon>
        <taxon>Kickxellomycetes</taxon>
        <taxon>Kickxellales</taxon>
        <taxon>Kickxellaceae</taxon>
        <taxon>Linderina</taxon>
    </lineage>
</organism>
<dbReference type="RefSeq" id="XP_040743881.1">
    <property type="nucleotide sequence ID" value="XM_040883597.1"/>
</dbReference>
<evidence type="ECO:0000256" key="1">
    <source>
        <dbReference type="SAM" id="MobiDB-lite"/>
    </source>
</evidence>
<accession>A0A1Y1W9P6</accession>
<name>A0A1Y1W9P6_9FUNG</name>
<proteinExistence type="predicted"/>
<sequence>MDVALAASVRLHSAAALQARMESRLVSNQRKQSRAAHYKPETTDIRHTSRDEASGLRCTYWADMEQVRGHMGMNADVRTTASSRRPLLHYHIFLVSDVPACHVDSWRRHT</sequence>
<dbReference type="AlphaFoldDB" id="A0A1Y1W9P6"/>
<feature type="compositionally biased region" description="Basic and acidic residues" evidence="1">
    <location>
        <begin position="38"/>
        <end position="49"/>
    </location>
</feature>
<evidence type="ECO:0000313" key="3">
    <source>
        <dbReference type="Proteomes" id="UP000193922"/>
    </source>
</evidence>
<feature type="region of interest" description="Disordered" evidence="1">
    <location>
        <begin position="24"/>
        <end position="49"/>
    </location>
</feature>
<reference evidence="2 3" key="1">
    <citation type="submission" date="2016-07" db="EMBL/GenBank/DDBJ databases">
        <title>Pervasive Adenine N6-methylation of Active Genes in Fungi.</title>
        <authorList>
            <consortium name="DOE Joint Genome Institute"/>
            <person name="Mondo S.J."/>
            <person name="Dannebaum R.O."/>
            <person name="Kuo R.C."/>
            <person name="Labutti K."/>
            <person name="Haridas S."/>
            <person name="Kuo A."/>
            <person name="Salamov A."/>
            <person name="Ahrendt S.R."/>
            <person name="Lipzen A."/>
            <person name="Sullivan W."/>
            <person name="Andreopoulos W.B."/>
            <person name="Clum A."/>
            <person name="Lindquist E."/>
            <person name="Daum C."/>
            <person name="Ramamoorthy G.K."/>
            <person name="Gryganskyi A."/>
            <person name="Culley D."/>
            <person name="Magnuson J.K."/>
            <person name="James T.Y."/>
            <person name="O'Malley M.A."/>
            <person name="Stajich J.E."/>
            <person name="Spatafora J.W."/>
            <person name="Visel A."/>
            <person name="Grigoriev I.V."/>
        </authorList>
    </citation>
    <scope>NUCLEOTIDE SEQUENCE [LARGE SCALE GENOMIC DNA]</scope>
    <source>
        <strain evidence="2 3">ATCC 12442</strain>
    </source>
</reference>
<dbReference type="GeneID" id="63800245"/>
<dbReference type="EMBL" id="MCFD01000006">
    <property type="protein sequence ID" value="ORX70243.1"/>
    <property type="molecule type" value="Genomic_DNA"/>
</dbReference>